<organism evidence="2 3">
    <name type="scientific">Hevea brasiliensis</name>
    <name type="common">Para rubber tree</name>
    <name type="synonym">Siphonia brasiliensis</name>
    <dbReference type="NCBI Taxonomy" id="3981"/>
    <lineage>
        <taxon>Eukaryota</taxon>
        <taxon>Viridiplantae</taxon>
        <taxon>Streptophyta</taxon>
        <taxon>Embryophyta</taxon>
        <taxon>Tracheophyta</taxon>
        <taxon>Spermatophyta</taxon>
        <taxon>Magnoliopsida</taxon>
        <taxon>eudicotyledons</taxon>
        <taxon>Gunneridae</taxon>
        <taxon>Pentapetalae</taxon>
        <taxon>rosids</taxon>
        <taxon>fabids</taxon>
        <taxon>Malpighiales</taxon>
        <taxon>Euphorbiaceae</taxon>
        <taxon>Crotonoideae</taxon>
        <taxon>Micrandreae</taxon>
        <taxon>Hevea</taxon>
    </lineage>
</organism>
<reference evidence="2 3" key="1">
    <citation type="journal article" date="2023" name="Plant Biotechnol. J.">
        <title>Chromosome-level wild Hevea brasiliensis genome provides new tools for genomic-assisted breeding and valuable loci to elevate rubber yield.</title>
        <authorList>
            <person name="Cheng H."/>
            <person name="Song X."/>
            <person name="Hu Y."/>
            <person name="Wu T."/>
            <person name="Yang Q."/>
            <person name="An Z."/>
            <person name="Feng S."/>
            <person name="Deng Z."/>
            <person name="Wu W."/>
            <person name="Zeng X."/>
            <person name="Tu M."/>
            <person name="Wang X."/>
            <person name="Huang H."/>
        </authorList>
    </citation>
    <scope>NUCLEOTIDE SEQUENCE [LARGE SCALE GENOMIC DNA]</scope>
    <source>
        <strain evidence="2">MT/VB/25A 57/8</strain>
    </source>
</reference>
<comment type="caution">
    <text evidence="2">The sequence shown here is derived from an EMBL/GenBank/DDBJ whole genome shotgun (WGS) entry which is preliminary data.</text>
</comment>
<name>A0ABQ9KWB2_HEVBR</name>
<evidence type="ECO:0000313" key="3">
    <source>
        <dbReference type="Proteomes" id="UP001174677"/>
    </source>
</evidence>
<sequence length="108" mass="11912">MTSTLQRSSVSFRRQGSSGRVWDNLHIDRKASGALSGPLIRMSTDKSQELHLKNIEKGREEAFLGKEDEDISNSSSSTSPMAPSKPENKNQRCNVLSLFRSCMGSPTP</sequence>
<dbReference type="EMBL" id="JARPOI010000015">
    <property type="protein sequence ID" value="KAJ9152521.1"/>
    <property type="molecule type" value="Genomic_DNA"/>
</dbReference>
<dbReference type="InterPro" id="IPR031421">
    <property type="entry name" value="DUF4666"/>
</dbReference>
<proteinExistence type="predicted"/>
<dbReference type="Pfam" id="PF15697">
    <property type="entry name" value="DUF4666"/>
    <property type="match status" value="1"/>
</dbReference>
<dbReference type="Proteomes" id="UP001174677">
    <property type="component" value="Chromosome 15"/>
</dbReference>
<keyword evidence="3" id="KW-1185">Reference proteome</keyword>
<protein>
    <submittedName>
        <fullName evidence="2">Uncharacterized protein</fullName>
    </submittedName>
</protein>
<feature type="region of interest" description="Disordered" evidence="1">
    <location>
        <begin position="63"/>
        <end position="93"/>
    </location>
</feature>
<dbReference type="PANTHER" id="PTHR33730:SF32">
    <property type="entry name" value="MAPK KINASE SUBSTRATE PROTEIN"/>
    <property type="match status" value="1"/>
</dbReference>
<feature type="compositionally biased region" description="Polar residues" evidence="1">
    <location>
        <begin position="1"/>
        <end position="18"/>
    </location>
</feature>
<feature type="compositionally biased region" description="Low complexity" evidence="1">
    <location>
        <begin position="72"/>
        <end position="85"/>
    </location>
</feature>
<gene>
    <name evidence="2" type="ORF">P3X46_026081</name>
</gene>
<accession>A0ABQ9KWB2</accession>
<dbReference type="PANTHER" id="PTHR33730">
    <property type="entry name" value="OS05G0542732 PROTEIN-RELATED"/>
    <property type="match status" value="1"/>
</dbReference>
<feature type="region of interest" description="Disordered" evidence="1">
    <location>
        <begin position="1"/>
        <end position="22"/>
    </location>
</feature>
<evidence type="ECO:0000256" key="1">
    <source>
        <dbReference type="SAM" id="MobiDB-lite"/>
    </source>
</evidence>
<evidence type="ECO:0000313" key="2">
    <source>
        <dbReference type="EMBL" id="KAJ9152521.1"/>
    </source>
</evidence>